<accession>A0A2A9F7D2</accession>
<comment type="caution">
    <text evidence="1">The sequence shown here is derived from an EMBL/GenBank/DDBJ whole genome shotgun (WGS) entry which is preliminary data.</text>
</comment>
<proteinExistence type="predicted"/>
<dbReference type="AlphaFoldDB" id="A0A2A9F7D2"/>
<evidence type="ECO:0000313" key="2">
    <source>
        <dbReference type="Proteomes" id="UP000243542"/>
    </source>
</evidence>
<sequence length="48" mass="5200">MGLPWSDDLGIESQFSAGRAGGPGKLCHRVVTVRIHGALKRIGRLTRE</sequence>
<keyword evidence="2" id="KW-1185">Reference proteome</keyword>
<gene>
    <name evidence="1" type="ORF">ATK36_1374</name>
</gene>
<dbReference type="Proteomes" id="UP000243542">
    <property type="component" value="Unassembled WGS sequence"/>
</dbReference>
<name>A0A2A9F7D2_9PSEU</name>
<evidence type="ECO:0000313" key="1">
    <source>
        <dbReference type="EMBL" id="PFG46400.1"/>
    </source>
</evidence>
<organism evidence="1 2">
    <name type="scientific">Amycolatopsis sulphurea</name>
    <dbReference type="NCBI Taxonomy" id="76022"/>
    <lineage>
        <taxon>Bacteria</taxon>
        <taxon>Bacillati</taxon>
        <taxon>Actinomycetota</taxon>
        <taxon>Actinomycetes</taxon>
        <taxon>Pseudonocardiales</taxon>
        <taxon>Pseudonocardiaceae</taxon>
        <taxon>Amycolatopsis</taxon>
    </lineage>
</organism>
<protein>
    <submittedName>
        <fullName evidence="1">Uncharacterized protein</fullName>
    </submittedName>
</protein>
<reference evidence="1 2" key="1">
    <citation type="submission" date="2017-10" db="EMBL/GenBank/DDBJ databases">
        <title>Sequencing the genomes of 1000 actinobacteria strains.</title>
        <authorList>
            <person name="Klenk H.-P."/>
        </authorList>
    </citation>
    <scope>NUCLEOTIDE SEQUENCE [LARGE SCALE GENOMIC DNA]</scope>
    <source>
        <strain evidence="1 2">DSM 46092</strain>
    </source>
</reference>
<dbReference type="EMBL" id="PDJK01000002">
    <property type="protein sequence ID" value="PFG46400.1"/>
    <property type="molecule type" value="Genomic_DNA"/>
</dbReference>